<dbReference type="PROSITE" id="PS51832">
    <property type="entry name" value="HD_GYP"/>
    <property type="match status" value="1"/>
</dbReference>
<dbReference type="CDD" id="cd00077">
    <property type="entry name" value="HDc"/>
    <property type="match status" value="1"/>
</dbReference>
<dbReference type="InterPro" id="IPR003607">
    <property type="entry name" value="HD/PDEase_dom"/>
</dbReference>
<sequence>MNAVLDRMYSFIASVNLDSNSCFVESTTGKIGMTEIARKGYYDEFLRILLSYVGEAEQDELVRSFDRARLIDAFSEGKTSVRELVSIDGQLSEIRAERIPEFDEESIRVRACIFIRPISNYDDDRALRRSAGNTEKSEGDIVLKTLYFESYEINVEKDMLVGYDVRNNQFVKNDTRYPLKDTIDAWIEDEVIHPDSAEELKSFYKPGYLRKKSLEGKYTVQLLLREPGGDKYRWYEDSIIPVGRVFRAYRRDIDLYKKRQEERIREEEQEKMYDYNKSMLCTLASVVEFRNEGNKTHISHVNEITKILLEDVAERSPQYEMTKSKIRLYATAATIHDIGKVTVPDNILNKCGRLTPEEREIMKQHTVNGARIVESMKTEEQEDLYECCADIALHHHERYDGNGYPEGLKGEAISIAAQAVSIADAYDALVSARCYKDAYPFDEAYEMIVNGECGQFNPRILESLRAVLEKIRGLYEKERQVYEENKAAGVVMDEAEITAIHHDNELIADR</sequence>
<dbReference type="InterPro" id="IPR052020">
    <property type="entry name" value="Cyclic_di-GMP/3'3'-cGAMP_PDE"/>
</dbReference>
<organism evidence="2">
    <name type="scientific">uncultured bacterium fosmid pJB39A3</name>
    <dbReference type="NCBI Taxonomy" id="1478063"/>
    <lineage>
        <taxon>Bacteria</taxon>
        <taxon>environmental samples</taxon>
    </lineage>
</organism>
<reference evidence="2" key="1">
    <citation type="submission" date="2013-08" db="EMBL/GenBank/DDBJ databases">
        <title>Comparison of modified E. coli strains.</title>
        <authorList>
            <person name="Juergensen J."/>
            <person name="Bonge A."/>
            <person name="Streit W.R."/>
        </authorList>
    </citation>
    <scope>NUCLEOTIDE SEQUENCE</scope>
</reference>
<evidence type="ECO:0000313" key="2">
    <source>
        <dbReference type="EMBL" id="AIF26511.1"/>
    </source>
</evidence>
<feature type="domain" description="HD-GYP" evidence="1">
    <location>
        <begin position="272"/>
        <end position="480"/>
    </location>
</feature>
<dbReference type="InterPro" id="IPR037522">
    <property type="entry name" value="HD_GYP_dom"/>
</dbReference>
<dbReference type="EMBL" id="KF540235">
    <property type="protein sequence ID" value="AIF26511.1"/>
    <property type="molecule type" value="Genomic_DNA"/>
</dbReference>
<proteinExistence type="predicted"/>
<dbReference type="PANTHER" id="PTHR45228">
    <property type="entry name" value="CYCLIC DI-GMP PHOSPHODIESTERASE TM_0186-RELATED"/>
    <property type="match status" value="1"/>
</dbReference>
<dbReference type="Pfam" id="PF13487">
    <property type="entry name" value="HD_5"/>
    <property type="match status" value="1"/>
</dbReference>
<dbReference type="SUPFAM" id="SSF109604">
    <property type="entry name" value="HD-domain/PDEase-like"/>
    <property type="match status" value="1"/>
</dbReference>
<dbReference type="AlphaFoldDB" id="A0A0H3U7R7"/>
<dbReference type="Gene3D" id="1.10.3210.10">
    <property type="entry name" value="Hypothetical protein af1432"/>
    <property type="match status" value="1"/>
</dbReference>
<protein>
    <recommendedName>
        <fullName evidence="1">HD-GYP domain-containing protein</fullName>
    </recommendedName>
</protein>
<dbReference type="SMART" id="SM00471">
    <property type="entry name" value="HDc"/>
    <property type="match status" value="1"/>
</dbReference>
<name>A0A0H3U7R7_9BACT</name>
<accession>A0A0H3U7R7</accession>
<evidence type="ECO:0000259" key="1">
    <source>
        <dbReference type="PROSITE" id="PS51832"/>
    </source>
</evidence>